<accession>A0A9W6W1D0</accession>
<feature type="compositionally biased region" description="Basic and acidic residues" evidence="1">
    <location>
        <begin position="106"/>
        <end position="116"/>
    </location>
</feature>
<dbReference type="EMBL" id="BSTK01000005">
    <property type="protein sequence ID" value="GLY85836.1"/>
    <property type="molecule type" value="Genomic_DNA"/>
</dbReference>
<feature type="region of interest" description="Disordered" evidence="1">
    <location>
        <begin position="39"/>
        <end position="116"/>
    </location>
</feature>
<sequence>MNPPSFRCWLRSARYPYGPDRNGGASNARMVPDLVGRAGTMKRNKHTERDVEPDEAVAASRDTGGVPDPDQPDQATTTGTTPNEEFVGRVTGQDVGYAEETGAEARAADHSRDRDA</sequence>
<dbReference type="AlphaFoldDB" id="A0A9W6W1D0"/>
<keyword evidence="3" id="KW-1185">Reference proteome</keyword>
<comment type="caution">
    <text evidence="2">The sequence shown here is derived from an EMBL/GenBank/DDBJ whole genome shotgun (WGS) entry which is preliminary data.</text>
</comment>
<evidence type="ECO:0000256" key="1">
    <source>
        <dbReference type="SAM" id="MobiDB-lite"/>
    </source>
</evidence>
<gene>
    <name evidence="2" type="ORF">Airi02_037650</name>
</gene>
<evidence type="ECO:0000313" key="2">
    <source>
        <dbReference type="EMBL" id="GLY85836.1"/>
    </source>
</evidence>
<reference evidence="2" key="1">
    <citation type="submission" date="2023-03" db="EMBL/GenBank/DDBJ databases">
        <title>Actinoallomurus iriomotensis NBRC 103684.</title>
        <authorList>
            <person name="Ichikawa N."/>
            <person name="Sato H."/>
            <person name="Tonouchi N."/>
        </authorList>
    </citation>
    <scope>NUCLEOTIDE SEQUENCE</scope>
    <source>
        <strain evidence="2">NBRC 103684</strain>
    </source>
</reference>
<feature type="compositionally biased region" description="Polar residues" evidence="1">
    <location>
        <begin position="73"/>
        <end position="83"/>
    </location>
</feature>
<organism evidence="2 3">
    <name type="scientific">Actinoallomurus iriomotensis</name>
    <dbReference type="NCBI Taxonomy" id="478107"/>
    <lineage>
        <taxon>Bacteria</taxon>
        <taxon>Bacillati</taxon>
        <taxon>Actinomycetota</taxon>
        <taxon>Actinomycetes</taxon>
        <taxon>Streptosporangiales</taxon>
        <taxon>Thermomonosporaceae</taxon>
        <taxon>Actinoallomurus</taxon>
    </lineage>
</organism>
<dbReference type="Proteomes" id="UP001165074">
    <property type="component" value="Unassembled WGS sequence"/>
</dbReference>
<protein>
    <submittedName>
        <fullName evidence="2">Uncharacterized protein</fullName>
    </submittedName>
</protein>
<evidence type="ECO:0000313" key="3">
    <source>
        <dbReference type="Proteomes" id="UP001165074"/>
    </source>
</evidence>
<name>A0A9W6W1D0_9ACTN</name>
<proteinExistence type="predicted"/>